<sequence length="406" mass="43648">MKKLGAEYRSLIILSGVAIIMGILVGAMDALFASVLLLVSHLRDQYLYFVLPGLPFIGMFIVWYYTNFGKESIQGMSLIFETGHGMREALPLRMIPMVMVGTWLSHLFGASVGREGVAVQIGGTLSYELGKRLPLKENKRIFLMMGMAAGFGGVFRTPFAGTLFALEVLAPGTIAYEALLPSLVAALCASATSGILGLKGFTYALKGSVSLDLNTLITLVIAGILFGLIGALFAYGEKQAKGFFQRKIENPYKRIAFLGVIIMAFMYLTNGRYSGLGSNLITMSFDGHTIYVWDFIVKLALTLLSLAAGYQGGEVTPLFSIGATAGFVLSLFLPMPAVLLSALGYAAVFGGATNTLLAPILIGGEVFGFSHLPYFLIVCVLAFVVNHNLSIYTKQKTRSVLDEPCA</sequence>
<keyword evidence="4 5" id="KW-0472">Membrane</keyword>
<keyword evidence="2 5" id="KW-0812">Transmembrane</keyword>
<keyword evidence="7" id="KW-1185">Reference proteome</keyword>
<name>A0A3G9J575_9FIRM</name>
<dbReference type="PANTHER" id="PTHR43427">
    <property type="entry name" value="CHLORIDE CHANNEL PROTEIN CLC-E"/>
    <property type="match status" value="1"/>
</dbReference>
<dbReference type="GO" id="GO:0016020">
    <property type="term" value="C:membrane"/>
    <property type="evidence" value="ECO:0007669"/>
    <property type="project" value="UniProtKB-SubCell"/>
</dbReference>
<dbReference type="Gene3D" id="1.10.3080.10">
    <property type="entry name" value="Clc chloride channel"/>
    <property type="match status" value="1"/>
</dbReference>
<feature type="transmembrane region" description="Helical" evidence="5">
    <location>
        <begin position="316"/>
        <end position="335"/>
    </location>
</feature>
<evidence type="ECO:0000256" key="1">
    <source>
        <dbReference type="ARBA" id="ARBA00004141"/>
    </source>
</evidence>
<feature type="transmembrane region" description="Helical" evidence="5">
    <location>
        <begin position="291"/>
        <end position="310"/>
    </location>
</feature>
<evidence type="ECO:0000256" key="4">
    <source>
        <dbReference type="ARBA" id="ARBA00023136"/>
    </source>
</evidence>
<dbReference type="GO" id="GO:0015108">
    <property type="term" value="F:chloride transmembrane transporter activity"/>
    <property type="evidence" value="ECO:0007669"/>
    <property type="project" value="InterPro"/>
</dbReference>
<keyword evidence="3 5" id="KW-1133">Transmembrane helix</keyword>
<feature type="transmembrane region" description="Helical" evidence="5">
    <location>
        <begin position="374"/>
        <end position="392"/>
    </location>
</feature>
<feature type="transmembrane region" description="Helical" evidence="5">
    <location>
        <begin position="141"/>
        <end position="166"/>
    </location>
</feature>
<feature type="transmembrane region" description="Helical" evidence="5">
    <location>
        <begin position="12"/>
        <end position="40"/>
    </location>
</feature>
<reference evidence="6 7" key="1">
    <citation type="submission" date="2018-11" db="EMBL/GenBank/DDBJ databases">
        <title>Novel Erysipelotrichaceae bacterium isolated from small intestine of a swine.</title>
        <authorList>
            <person name="Kim J.S."/>
            <person name="Choe H."/>
            <person name="Lee Y.R."/>
            <person name="Kim K.M."/>
            <person name="Park D.S."/>
        </authorList>
    </citation>
    <scope>NUCLEOTIDE SEQUENCE [LARGE SCALE GENOMIC DNA]</scope>
    <source>
        <strain evidence="6 7">SG0102</strain>
    </source>
</reference>
<organism evidence="6 7">
    <name type="scientific">Intestinibaculum porci</name>
    <dbReference type="NCBI Taxonomy" id="2487118"/>
    <lineage>
        <taxon>Bacteria</taxon>
        <taxon>Bacillati</taxon>
        <taxon>Bacillota</taxon>
        <taxon>Erysipelotrichia</taxon>
        <taxon>Erysipelotrichales</taxon>
        <taxon>Erysipelotrichaceae</taxon>
        <taxon>Intestinibaculum</taxon>
    </lineage>
</organism>
<evidence type="ECO:0000313" key="6">
    <source>
        <dbReference type="EMBL" id="BBH25936.1"/>
    </source>
</evidence>
<dbReference type="EMBL" id="AP019309">
    <property type="protein sequence ID" value="BBH25936.1"/>
    <property type="molecule type" value="Genomic_DNA"/>
</dbReference>
<protein>
    <submittedName>
        <fullName evidence="6">Voltage-gated chloride channel protein</fullName>
    </submittedName>
</protein>
<dbReference type="InterPro" id="IPR050368">
    <property type="entry name" value="ClC-type_chloride_channel"/>
</dbReference>
<evidence type="ECO:0000256" key="2">
    <source>
        <dbReference type="ARBA" id="ARBA00022692"/>
    </source>
</evidence>
<dbReference type="Pfam" id="PF00654">
    <property type="entry name" value="Voltage_CLC"/>
    <property type="match status" value="1"/>
</dbReference>
<gene>
    <name evidence="6" type="ORF">SG0102_08700</name>
</gene>
<feature type="transmembrane region" description="Helical" evidence="5">
    <location>
        <begin position="178"/>
        <end position="201"/>
    </location>
</feature>
<dbReference type="InterPro" id="IPR014743">
    <property type="entry name" value="Cl-channel_core"/>
</dbReference>
<accession>A0A3G9J575</accession>
<dbReference type="InParanoid" id="A0A3G9J575"/>
<dbReference type="PRINTS" id="PR00762">
    <property type="entry name" value="CLCHANNEL"/>
</dbReference>
<feature type="transmembrane region" description="Helical" evidence="5">
    <location>
        <begin position="342"/>
        <end position="362"/>
    </location>
</feature>
<dbReference type="Proteomes" id="UP000268059">
    <property type="component" value="Chromosome"/>
</dbReference>
<feature type="transmembrane region" description="Helical" evidence="5">
    <location>
        <begin position="46"/>
        <end position="66"/>
    </location>
</feature>
<evidence type="ECO:0000313" key="7">
    <source>
        <dbReference type="Proteomes" id="UP000268059"/>
    </source>
</evidence>
<evidence type="ECO:0000256" key="3">
    <source>
        <dbReference type="ARBA" id="ARBA00022989"/>
    </source>
</evidence>
<dbReference type="InterPro" id="IPR001807">
    <property type="entry name" value="ClC"/>
</dbReference>
<evidence type="ECO:0000256" key="5">
    <source>
        <dbReference type="SAM" id="Phobius"/>
    </source>
</evidence>
<feature type="transmembrane region" description="Helical" evidence="5">
    <location>
        <begin position="255"/>
        <end position="270"/>
    </location>
</feature>
<proteinExistence type="predicted"/>
<dbReference type="KEGG" id="ebm:SG0102_08700"/>
<feature type="transmembrane region" description="Helical" evidence="5">
    <location>
        <begin position="213"/>
        <end position="235"/>
    </location>
</feature>
<dbReference type="PANTHER" id="PTHR43427:SF12">
    <property type="entry name" value="CHLORIDE TRANSPORTER"/>
    <property type="match status" value="1"/>
</dbReference>
<dbReference type="RefSeq" id="WP_197715074.1">
    <property type="nucleotide sequence ID" value="NZ_AP019309.1"/>
</dbReference>
<dbReference type="AlphaFoldDB" id="A0A3G9J575"/>
<comment type="subcellular location">
    <subcellularLocation>
        <location evidence="1">Membrane</location>
        <topology evidence="1">Multi-pass membrane protein</topology>
    </subcellularLocation>
</comment>
<dbReference type="SUPFAM" id="SSF81340">
    <property type="entry name" value="Clc chloride channel"/>
    <property type="match status" value="1"/>
</dbReference>